<feature type="domain" description="Fructose-1-6-bisphosphatase class I N-terminal" evidence="5">
    <location>
        <begin position="11"/>
        <end position="127"/>
    </location>
</feature>
<evidence type="ECO:0000256" key="4">
    <source>
        <dbReference type="RuleBase" id="RU000508"/>
    </source>
</evidence>
<dbReference type="InterPro" id="IPR028343">
    <property type="entry name" value="FBPtase"/>
</dbReference>
<evidence type="ECO:0000313" key="6">
    <source>
        <dbReference type="EMBL" id="KAF9687086.1"/>
    </source>
</evidence>
<evidence type="ECO:0000256" key="3">
    <source>
        <dbReference type="ARBA" id="ARBA00032973"/>
    </source>
</evidence>
<dbReference type="InterPro" id="IPR033391">
    <property type="entry name" value="FBPase_N"/>
</dbReference>
<dbReference type="Gene3D" id="3.30.540.10">
    <property type="entry name" value="Fructose-1,6-Bisphosphatase, subunit A, domain 1"/>
    <property type="match status" value="1"/>
</dbReference>
<dbReference type="Pfam" id="PF00316">
    <property type="entry name" value="FBPase"/>
    <property type="match status" value="1"/>
</dbReference>
<organism evidence="6 7">
    <name type="scientific">Salix dunnii</name>
    <dbReference type="NCBI Taxonomy" id="1413687"/>
    <lineage>
        <taxon>Eukaryota</taxon>
        <taxon>Viridiplantae</taxon>
        <taxon>Streptophyta</taxon>
        <taxon>Embryophyta</taxon>
        <taxon>Tracheophyta</taxon>
        <taxon>Spermatophyta</taxon>
        <taxon>Magnoliopsida</taxon>
        <taxon>eudicotyledons</taxon>
        <taxon>Gunneridae</taxon>
        <taxon>Pentapetalae</taxon>
        <taxon>rosids</taxon>
        <taxon>fabids</taxon>
        <taxon>Malpighiales</taxon>
        <taxon>Salicaceae</taxon>
        <taxon>Saliceae</taxon>
        <taxon>Salix</taxon>
    </lineage>
</organism>
<proteinExistence type="inferred from homology"/>
<accession>A0A835N6A5</accession>
<dbReference type="EMBL" id="JADGMS010000002">
    <property type="protein sequence ID" value="KAF9687086.1"/>
    <property type="molecule type" value="Genomic_DNA"/>
</dbReference>
<dbReference type="GO" id="GO:0042132">
    <property type="term" value="F:fructose 1,6-bisphosphate 1-phosphatase activity"/>
    <property type="evidence" value="ECO:0007669"/>
    <property type="project" value="UniProtKB-EC"/>
</dbReference>
<comment type="caution">
    <text evidence="6">The sequence shown here is derived from an EMBL/GenBank/DDBJ whole genome shotgun (WGS) entry which is preliminary data.</text>
</comment>
<dbReference type="GO" id="GO:0030388">
    <property type="term" value="P:fructose 1,6-bisphosphate metabolic process"/>
    <property type="evidence" value="ECO:0007669"/>
    <property type="project" value="TreeGrafter"/>
</dbReference>
<dbReference type="GO" id="GO:0006094">
    <property type="term" value="P:gluconeogenesis"/>
    <property type="evidence" value="ECO:0007669"/>
    <property type="project" value="TreeGrafter"/>
</dbReference>
<evidence type="ECO:0000259" key="5">
    <source>
        <dbReference type="Pfam" id="PF00316"/>
    </source>
</evidence>
<keyword evidence="4" id="KW-0378">Hydrolase</keyword>
<dbReference type="EC" id="3.1.3.11" evidence="2"/>
<dbReference type="Proteomes" id="UP000657918">
    <property type="component" value="Unassembled WGS sequence"/>
</dbReference>
<evidence type="ECO:0000256" key="1">
    <source>
        <dbReference type="ARBA" id="ARBA00001273"/>
    </source>
</evidence>
<dbReference type="PANTHER" id="PTHR11556:SF41">
    <property type="entry name" value="FRUCTOSE-1,6-BISPHOSPHATASE, CYTOSOLIC"/>
    <property type="match status" value="1"/>
</dbReference>
<dbReference type="PANTHER" id="PTHR11556">
    <property type="entry name" value="FRUCTOSE-1,6-BISPHOSPHATASE-RELATED"/>
    <property type="match status" value="1"/>
</dbReference>
<name>A0A835N6A5_9ROSI</name>
<dbReference type="GO" id="GO:0006002">
    <property type="term" value="P:fructose 6-phosphate metabolic process"/>
    <property type="evidence" value="ECO:0007669"/>
    <property type="project" value="TreeGrafter"/>
</dbReference>
<dbReference type="PRINTS" id="PR00115">
    <property type="entry name" value="F16BPHPHTASE"/>
</dbReference>
<dbReference type="InterPro" id="IPR000146">
    <property type="entry name" value="FBPase_class-1"/>
</dbReference>
<gene>
    <name evidence="6" type="ORF">SADUNF_Sadunf02G0057200</name>
</gene>
<keyword evidence="7" id="KW-1185">Reference proteome</keyword>
<dbReference type="SUPFAM" id="SSF56655">
    <property type="entry name" value="Carbohydrate phosphatase"/>
    <property type="match status" value="1"/>
</dbReference>
<dbReference type="OrthoDB" id="10256725at2759"/>
<evidence type="ECO:0000313" key="7">
    <source>
        <dbReference type="Proteomes" id="UP000657918"/>
    </source>
</evidence>
<comment type="similarity">
    <text evidence="4">Belongs to the FBPase class 1 family.</text>
</comment>
<evidence type="ECO:0000256" key="2">
    <source>
        <dbReference type="ARBA" id="ARBA00013093"/>
    </source>
</evidence>
<dbReference type="GO" id="GO:0006000">
    <property type="term" value="P:fructose metabolic process"/>
    <property type="evidence" value="ECO:0007669"/>
    <property type="project" value="TreeGrafter"/>
</dbReference>
<protein>
    <recommendedName>
        <fullName evidence="2">fructose-bisphosphatase</fullName>
        <ecNumber evidence="2">3.1.3.11</ecNumber>
    </recommendedName>
    <alternativeName>
        <fullName evidence="3">D-fructose-1,6-bisphosphate 1-phosphohydrolase</fullName>
    </alternativeName>
</protein>
<dbReference type="GO" id="GO:0005986">
    <property type="term" value="P:sucrose biosynthetic process"/>
    <property type="evidence" value="ECO:0007669"/>
    <property type="project" value="TreeGrafter"/>
</dbReference>
<keyword evidence="4" id="KW-0119">Carbohydrate metabolism</keyword>
<reference evidence="6 7" key="1">
    <citation type="submission" date="2020-10" db="EMBL/GenBank/DDBJ databases">
        <title>Plant Genome Project.</title>
        <authorList>
            <person name="Zhang R.-G."/>
        </authorList>
    </citation>
    <scope>NUCLEOTIDE SEQUENCE [LARGE SCALE GENOMIC DNA]</scope>
    <source>
        <strain evidence="6">FAFU-HL-1</strain>
        <tissue evidence="6">Leaf</tissue>
    </source>
</reference>
<dbReference type="AlphaFoldDB" id="A0A835N6A5"/>
<dbReference type="GO" id="GO:0005829">
    <property type="term" value="C:cytosol"/>
    <property type="evidence" value="ECO:0007669"/>
    <property type="project" value="TreeGrafter"/>
</dbReference>
<sequence length="128" mass="14111">MDLLERPMFRQGEEQKKLDVMSNEVFIKALASSGRTCILVSEEDDEATAVEPSRRGRYCVVFDPLGGFSNIDCGVYIGTVLRLILKHDAISGIYMVKDDHEPTLDDVLQPGKNMPAAGCCMYGSSCMV</sequence>
<comment type="catalytic activity">
    <reaction evidence="1">
        <text>beta-D-fructose 1,6-bisphosphate + H2O = beta-D-fructose 6-phosphate + phosphate</text>
        <dbReference type="Rhea" id="RHEA:11064"/>
        <dbReference type="ChEBI" id="CHEBI:15377"/>
        <dbReference type="ChEBI" id="CHEBI:32966"/>
        <dbReference type="ChEBI" id="CHEBI:43474"/>
        <dbReference type="ChEBI" id="CHEBI:57634"/>
        <dbReference type="EC" id="3.1.3.11"/>
    </reaction>
</comment>